<keyword evidence="6" id="KW-1185">Reference proteome</keyword>
<dbReference type="PANTHER" id="PTHR42756:SF1">
    <property type="entry name" value="TRANSCRIPTIONAL REPRESSOR OF EMRAB OPERON"/>
    <property type="match status" value="1"/>
</dbReference>
<keyword evidence="3" id="KW-0804">Transcription</keyword>
<evidence type="ECO:0000313" key="6">
    <source>
        <dbReference type="Proteomes" id="UP000198855"/>
    </source>
</evidence>
<reference evidence="6" key="1">
    <citation type="submission" date="2016-10" db="EMBL/GenBank/DDBJ databases">
        <authorList>
            <person name="Varghese N."/>
            <person name="Submissions S."/>
        </authorList>
    </citation>
    <scope>NUCLEOTIDE SEQUENCE [LARGE SCALE GENOMIC DNA]</scope>
    <source>
        <strain evidence="6">CGMCC 1.10784</strain>
    </source>
</reference>
<gene>
    <name evidence="5" type="ORF">SAMN05216378_1872</name>
</gene>
<dbReference type="Gene3D" id="1.10.10.10">
    <property type="entry name" value="Winged helix-like DNA-binding domain superfamily/Winged helix DNA-binding domain"/>
    <property type="match status" value="1"/>
</dbReference>
<evidence type="ECO:0000256" key="2">
    <source>
        <dbReference type="ARBA" id="ARBA00023125"/>
    </source>
</evidence>
<dbReference type="STRING" id="1045775.SAMN05216378_1872"/>
<dbReference type="PANTHER" id="PTHR42756">
    <property type="entry name" value="TRANSCRIPTIONAL REGULATOR, MARR"/>
    <property type="match status" value="1"/>
</dbReference>
<feature type="domain" description="HTH marR-type" evidence="4">
    <location>
        <begin position="6"/>
        <end position="143"/>
    </location>
</feature>
<dbReference type="Pfam" id="PF12802">
    <property type="entry name" value="MarR_2"/>
    <property type="match status" value="1"/>
</dbReference>
<dbReference type="SUPFAM" id="SSF46785">
    <property type="entry name" value="Winged helix' DNA-binding domain"/>
    <property type="match status" value="1"/>
</dbReference>
<dbReference type="InterPro" id="IPR036388">
    <property type="entry name" value="WH-like_DNA-bd_sf"/>
</dbReference>
<dbReference type="PROSITE" id="PS50995">
    <property type="entry name" value="HTH_MARR_2"/>
    <property type="match status" value="1"/>
</dbReference>
<dbReference type="GO" id="GO:0003700">
    <property type="term" value="F:DNA-binding transcription factor activity"/>
    <property type="evidence" value="ECO:0007669"/>
    <property type="project" value="InterPro"/>
</dbReference>
<evidence type="ECO:0000256" key="1">
    <source>
        <dbReference type="ARBA" id="ARBA00023015"/>
    </source>
</evidence>
<sequence length="157" mass="17998">MDKDNQLEIIQRLRESFTRFTKAEWRQKSFNGLNRSELRILFCIMANTDDGNPKIKVSDISKKLLVTTPTVTQLIKKLMADGLVKRTVDPDDRRSVGIELTPKGEQITKAADEQFNQHLGGLIEHLGEENSLMLAELLGKAYNYYNEKDKTSINRRS</sequence>
<evidence type="ECO:0000313" key="5">
    <source>
        <dbReference type="EMBL" id="SFD98473.1"/>
    </source>
</evidence>
<dbReference type="GO" id="GO:0003677">
    <property type="term" value="F:DNA binding"/>
    <property type="evidence" value="ECO:0007669"/>
    <property type="project" value="UniProtKB-KW"/>
</dbReference>
<organism evidence="5 6">
    <name type="scientific">Paenibacillus catalpae</name>
    <dbReference type="NCBI Taxonomy" id="1045775"/>
    <lineage>
        <taxon>Bacteria</taxon>
        <taxon>Bacillati</taxon>
        <taxon>Bacillota</taxon>
        <taxon>Bacilli</taxon>
        <taxon>Bacillales</taxon>
        <taxon>Paenibacillaceae</taxon>
        <taxon>Paenibacillus</taxon>
    </lineage>
</organism>
<dbReference type="SMART" id="SM00347">
    <property type="entry name" value="HTH_MARR"/>
    <property type="match status" value="1"/>
</dbReference>
<dbReference type="EMBL" id="FOMT01000002">
    <property type="protein sequence ID" value="SFD98473.1"/>
    <property type="molecule type" value="Genomic_DNA"/>
</dbReference>
<dbReference type="InterPro" id="IPR036390">
    <property type="entry name" value="WH_DNA-bd_sf"/>
</dbReference>
<protein>
    <submittedName>
        <fullName evidence="5">DNA-binding transcriptional regulator, MarR family</fullName>
    </submittedName>
</protein>
<proteinExistence type="predicted"/>
<accession>A0A1I1WYC9</accession>
<evidence type="ECO:0000259" key="4">
    <source>
        <dbReference type="PROSITE" id="PS50995"/>
    </source>
</evidence>
<dbReference type="RefSeq" id="WP_091183884.1">
    <property type="nucleotide sequence ID" value="NZ_FOMT01000002.1"/>
</dbReference>
<keyword evidence="1" id="KW-0805">Transcription regulation</keyword>
<name>A0A1I1WYC9_9BACL</name>
<evidence type="ECO:0000256" key="3">
    <source>
        <dbReference type="ARBA" id="ARBA00023163"/>
    </source>
</evidence>
<dbReference type="OrthoDB" id="163346at2"/>
<dbReference type="InterPro" id="IPR000835">
    <property type="entry name" value="HTH_MarR-typ"/>
</dbReference>
<keyword evidence="2 5" id="KW-0238">DNA-binding</keyword>
<dbReference type="PRINTS" id="PR00598">
    <property type="entry name" value="HTHMARR"/>
</dbReference>
<dbReference type="AlphaFoldDB" id="A0A1I1WYC9"/>
<dbReference type="Proteomes" id="UP000198855">
    <property type="component" value="Unassembled WGS sequence"/>
</dbReference>